<dbReference type="Pfam" id="PF00208">
    <property type="entry name" value="ELFV_dehydrog"/>
    <property type="match status" value="1"/>
</dbReference>
<dbReference type="OrthoDB" id="19378at2"/>
<keyword evidence="5" id="KW-1185">Reference proteome</keyword>
<dbReference type="PANTHER" id="PTHR11606:SF39">
    <property type="entry name" value="GLUTAMATE_PHENYLALANINE_LEUCINE_VALINE_L-TRYPTOPHAN DEHYDROGENASE C-TERMINAL DOMAIN-CONTAINING PROTEIN"/>
    <property type="match status" value="1"/>
</dbReference>
<evidence type="ECO:0000313" key="5">
    <source>
        <dbReference type="Proteomes" id="UP000324298"/>
    </source>
</evidence>
<reference evidence="4 5" key="1">
    <citation type="submission" date="2019-04" db="EMBL/GenBank/DDBJ databases">
        <title>Geobacter ruber sp. nov., ferric-reducing bacteria isolated from paddy soil.</title>
        <authorList>
            <person name="Xu Z."/>
            <person name="Masuda Y."/>
            <person name="Itoh H."/>
            <person name="Senoo K."/>
        </authorList>
    </citation>
    <scope>NUCLEOTIDE SEQUENCE [LARGE SCALE GENOMIC DNA]</scope>
    <source>
        <strain evidence="4 5">Red88</strain>
    </source>
</reference>
<feature type="domain" description="Glutamate/phenylalanine/leucine/valine/L-tryptophan dehydrogenase C-terminal" evidence="3">
    <location>
        <begin position="614"/>
        <end position="888"/>
    </location>
</feature>
<evidence type="ECO:0000313" key="4">
    <source>
        <dbReference type="EMBL" id="KAA0889134.1"/>
    </source>
</evidence>
<dbReference type="AlphaFoldDB" id="A0A5A9X8I7"/>
<dbReference type="InterPro" id="IPR036291">
    <property type="entry name" value="NAD(P)-bd_dom_sf"/>
</dbReference>
<sequence length="991" mass="112631">MNLASVIRRSARAEREITVQNADWLQRHMSPYFFQAMADEQEALTLLAREMGRLRDNRSLILTDREKRLVIACVNQPGSLYETLRRVGEQEISYAMFSHSNAPMPAMENELEVQRFEFDRRQNHEIDLSRQVVIPPALTRKIRSELRCSFPEFDPKKLDHLLKILWLNDEDFVRMTPPSRLAWLIWLFERGNAAGGLFLDIREVVREDHPETRVLFAVGNPPQNEFLLQVLEIFNRLDIGIRRAYCHTISNGIHPYFLGAFFVINRQGEILAPESELAARLTRELCTTQIIATSSPAYRDYVTEGQMSGEDAALVNACIAFCHTSLAHSQPDRFGLEDVQKAFYDHPEMAQRFISLFRARFDPDLAGREAVYGNLLAETRLAAEEYNTGHRWLDDIRRAVYRCCLLLVTHTLKTNFFVVAKQALAFRLDPAYLRELGREFTADLPETLPFRVTFFFSRFGAGYHVGFSDIARGGWRTVIARSADDYTTAANTLFREVYVLANTQHFKNKDIYEGGSKMTLVLDASDLEQAGGEAENCRLYKLQYGIANAFLDIFVTDRGRARDPRVVDYYGDDEPIEIGPDENMHDGMIEAIANLSKKRGYMLGIGIMSSKRIGINHKEYGVTSTGVVKFAEITMAETAGIHINRDAFSLKMTGGPGGDVAGNALRIMLERCPLMQVRLILDGTAALYDPNGIDRGELRRIVLAHDLDAFNPDALGEGGFIIYRTGRRIEGLKETHRKVARATGGLVEEWLEVDDFYREYNSLVFTVKADLFIPAGGRPETVDGQNWRSFLDATGAPSSRVIVEGANSFITPEARTNLQKNGVVIMRDAAANKCGVISSSYEIIANLLLSEEEFLEHKEAYVKDVLAILEKRTEDEARLILRRRRESGDSLLYTEISDTISLNINSFYTRLFDFFSARPELCLQPPFRKAILNHLPRLLRETPAFRKRIRNLPRKYLCAILAAEIGSSLVYTGNRDTDFEEMVRRHLARTL</sequence>
<dbReference type="SMART" id="SM00839">
    <property type="entry name" value="ELFV_dehydrog"/>
    <property type="match status" value="1"/>
</dbReference>
<gene>
    <name evidence="4" type="ORF">ET418_14925</name>
</gene>
<keyword evidence="2" id="KW-0560">Oxidoreductase</keyword>
<dbReference type="GO" id="GO:0004352">
    <property type="term" value="F:glutamate dehydrogenase (NAD+) activity"/>
    <property type="evidence" value="ECO:0007669"/>
    <property type="project" value="TreeGrafter"/>
</dbReference>
<comment type="caution">
    <text evidence="4">The sequence shown here is derived from an EMBL/GenBank/DDBJ whole genome shotgun (WGS) entry which is preliminary data.</text>
</comment>
<comment type="similarity">
    <text evidence="1">Belongs to the Glu/Leu/Phe/Val dehydrogenases family.</text>
</comment>
<evidence type="ECO:0000256" key="2">
    <source>
        <dbReference type="ARBA" id="ARBA00023002"/>
    </source>
</evidence>
<organism evidence="4 5">
    <name type="scientific">Oryzomonas rubra</name>
    <dbReference type="NCBI Taxonomy" id="2509454"/>
    <lineage>
        <taxon>Bacteria</taxon>
        <taxon>Pseudomonadati</taxon>
        <taxon>Thermodesulfobacteriota</taxon>
        <taxon>Desulfuromonadia</taxon>
        <taxon>Geobacterales</taxon>
        <taxon>Geobacteraceae</taxon>
        <taxon>Oryzomonas</taxon>
    </lineage>
</organism>
<dbReference type="GO" id="GO:0006538">
    <property type="term" value="P:L-glutamate catabolic process"/>
    <property type="evidence" value="ECO:0007669"/>
    <property type="project" value="TreeGrafter"/>
</dbReference>
<dbReference type="SUPFAM" id="SSF51735">
    <property type="entry name" value="NAD(P)-binding Rossmann-fold domains"/>
    <property type="match status" value="1"/>
</dbReference>
<dbReference type="Proteomes" id="UP000324298">
    <property type="component" value="Unassembled WGS sequence"/>
</dbReference>
<protein>
    <submittedName>
        <fullName evidence="4">Amino acid dehydrogenase</fullName>
    </submittedName>
</protein>
<dbReference type="InterPro" id="IPR046346">
    <property type="entry name" value="Aminoacid_DH-like_N_sf"/>
</dbReference>
<accession>A0A5A9X8I7</accession>
<dbReference type="RefSeq" id="WP_149308889.1">
    <property type="nucleotide sequence ID" value="NZ_SRSD01000009.1"/>
</dbReference>
<dbReference type="PANTHER" id="PTHR11606">
    <property type="entry name" value="GLUTAMATE DEHYDROGENASE"/>
    <property type="match status" value="1"/>
</dbReference>
<proteinExistence type="inferred from homology"/>
<evidence type="ECO:0000259" key="3">
    <source>
        <dbReference type="SMART" id="SM00839"/>
    </source>
</evidence>
<dbReference type="InterPro" id="IPR006096">
    <property type="entry name" value="Glu/Leu/Phe/Val/Trp_DH_C"/>
</dbReference>
<dbReference type="EMBL" id="SRSD01000009">
    <property type="protein sequence ID" value="KAA0889134.1"/>
    <property type="molecule type" value="Genomic_DNA"/>
</dbReference>
<evidence type="ECO:0000256" key="1">
    <source>
        <dbReference type="ARBA" id="ARBA00006382"/>
    </source>
</evidence>
<dbReference type="Gene3D" id="3.40.50.720">
    <property type="entry name" value="NAD(P)-binding Rossmann-like Domain"/>
    <property type="match status" value="1"/>
</dbReference>
<dbReference type="SUPFAM" id="SSF53223">
    <property type="entry name" value="Aminoacid dehydrogenase-like, N-terminal domain"/>
    <property type="match status" value="1"/>
</dbReference>
<name>A0A5A9X8I7_9BACT</name>